<comment type="cofactor">
    <cofactor evidence="4">
        <name>heme</name>
        <dbReference type="ChEBI" id="CHEBI:30413"/>
    </cofactor>
</comment>
<dbReference type="GO" id="GO:0005506">
    <property type="term" value="F:iron ion binding"/>
    <property type="evidence" value="ECO:0007669"/>
    <property type="project" value="InterPro"/>
</dbReference>
<keyword evidence="6" id="KW-1185">Reference proteome</keyword>
<evidence type="ECO:0000313" key="6">
    <source>
        <dbReference type="Proteomes" id="UP001140453"/>
    </source>
</evidence>
<organism evidence="5 6">
    <name type="scientific">Gnomoniopsis smithogilvyi</name>
    <dbReference type="NCBI Taxonomy" id="1191159"/>
    <lineage>
        <taxon>Eukaryota</taxon>
        <taxon>Fungi</taxon>
        <taxon>Dikarya</taxon>
        <taxon>Ascomycota</taxon>
        <taxon>Pezizomycotina</taxon>
        <taxon>Sordariomycetes</taxon>
        <taxon>Sordariomycetidae</taxon>
        <taxon>Diaporthales</taxon>
        <taxon>Gnomoniaceae</taxon>
        <taxon>Gnomoniopsis</taxon>
    </lineage>
</organism>
<dbReference type="InterPro" id="IPR002401">
    <property type="entry name" value="Cyt_P450_E_grp-I"/>
</dbReference>
<dbReference type="CDD" id="cd11061">
    <property type="entry name" value="CYP67-like"/>
    <property type="match status" value="1"/>
</dbReference>
<evidence type="ECO:0000256" key="3">
    <source>
        <dbReference type="ARBA" id="ARBA00023004"/>
    </source>
</evidence>
<evidence type="ECO:0000256" key="2">
    <source>
        <dbReference type="ARBA" id="ARBA00022723"/>
    </source>
</evidence>
<dbReference type="PRINTS" id="PR00385">
    <property type="entry name" value="P450"/>
</dbReference>
<keyword evidence="2 4" id="KW-0479">Metal-binding</keyword>
<reference evidence="5" key="1">
    <citation type="submission" date="2022-10" db="EMBL/GenBank/DDBJ databases">
        <title>Tapping the CABI collections for fungal endophytes: first genome assemblies for Collariella, Neodidymelliopsis, Ascochyta clinopodiicola, Didymella pomorum, Didymosphaeria variabile, Neocosmospora piperis and Neocucurbitaria cava.</title>
        <authorList>
            <person name="Hill R."/>
        </authorList>
    </citation>
    <scope>NUCLEOTIDE SEQUENCE</scope>
    <source>
        <strain evidence="5">IMI 355082</strain>
    </source>
</reference>
<dbReference type="OrthoDB" id="6692864at2759"/>
<keyword evidence="1 4" id="KW-0349">Heme</keyword>
<dbReference type="GO" id="GO:0016705">
    <property type="term" value="F:oxidoreductase activity, acting on paired donors, with incorporation or reduction of molecular oxygen"/>
    <property type="evidence" value="ECO:0007669"/>
    <property type="project" value="InterPro"/>
</dbReference>
<dbReference type="Pfam" id="PF00067">
    <property type="entry name" value="p450"/>
    <property type="match status" value="1"/>
</dbReference>
<dbReference type="Proteomes" id="UP001140453">
    <property type="component" value="Unassembled WGS sequence"/>
</dbReference>
<dbReference type="PANTHER" id="PTHR24305:SF78">
    <property type="entry name" value="P450, PUTATIVE (EUROFUNG)-RELATED"/>
    <property type="match status" value="1"/>
</dbReference>
<dbReference type="GO" id="GO:0004497">
    <property type="term" value="F:monooxygenase activity"/>
    <property type="evidence" value="ECO:0007669"/>
    <property type="project" value="InterPro"/>
</dbReference>
<dbReference type="AlphaFoldDB" id="A0A9W9D1M7"/>
<dbReference type="InterPro" id="IPR036396">
    <property type="entry name" value="Cyt_P450_sf"/>
</dbReference>
<sequence>MFVIPLLVGVAVHLSVRPFEIDRHTPRFIFAYLISFTALVINLHTRSGLSLAESILETATIAARFNAGLFGSILIYRAFFHRLHRFPGPLPAKLTRFYAMKIAALTLQTHLAIENVHEQYGDFVRVGPREISIKRASAIGTIYGPNSKCYRSAQYDQPSTEAAKSSIVGTRDVEAHRRRKRAWERGLGFRALDVYEPRVRSKVDLLLSRIARHEDTPLDATELAMFFSFDVLGDIGYSRDFDLLKTGEHHEAITAIREQTVYIGTLSTVPWLFSMIVNSMEVLSNIGIKTSFNIFLDWCTQQVDARRKAIHDEKNIGVAKDPQDVMSWLIKAHDEGDGSAPPGEAAFQEDSRVLMVAGSDTTSAALTNSFYYLTKYPAVYRKLQAIVDAEFPGGEADWTYTKAKAIPYLDAVIQETLRLRPSVPSGLPRVTPPGGLQIDEVFIPGDVNISVPTYTIQRDPKHWDDPLEFMPERWETLSTDKTPFFPFTRGKYACPGKNLAMMELIMVISRVALRYKMEFPSGAVVERFEKETLDTFTMALPELPLIFSRR</sequence>
<dbReference type="PRINTS" id="PR00463">
    <property type="entry name" value="EP450I"/>
</dbReference>
<dbReference type="EMBL" id="JAPEVB010000001">
    <property type="protein sequence ID" value="KAJ4396529.1"/>
    <property type="molecule type" value="Genomic_DNA"/>
</dbReference>
<dbReference type="InterPro" id="IPR001128">
    <property type="entry name" value="Cyt_P450"/>
</dbReference>
<dbReference type="PANTHER" id="PTHR24305">
    <property type="entry name" value="CYTOCHROME P450"/>
    <property type="match status" value="1"/>
</dbReference>
<gene>
    <name evidence="5" type="ORF">N0V93_000749</name>
</gene>
<name>A0A9W9D1M7_9PEZI</name>
<evidence type="ECO:0000256" key="4">
    <source>
        <dbReference type="PIRSR" id="PIRSR602401-1"/>
    </source>
</evidence>
<evidence type="ECO:0008006" key="7">
    <source>
        <dbReference type="Google" id="ProtNLM"/>
    </source>
</evidence>
<evidence type="ECO:0000256" key="1">
    <source>
        <dbReference type="ARBA" id="ARBA00022617"/>
    </source>
</evidence>
<comment type="caution">
    <text evidence="5">The sequence shown here is derived from an EMBL/GenBank/DDBJ whole genome shotgun (WGS) entry which is preliminary data.</text>
</comment>
<evidence type="ECO:0000313" key="5">
    <source>
        <dbReference type="EMBL" id="KAJ4396529.1"/>
    </source>
</evidence>
<protein>
    <recommendedName>
        <fullName evidence="7">Benzoate 4-monooxygenase cytochrome P450</fullName>
    </recommendedName>
</protein>
<dbReference type="GO" id="GO:0020037">
    <property type="term" value="F:heme binding"/>
    <property type="evidence" value="ECO:0007669"/>
    <property type="project" value="InterPro"/>
</dbReference>
<dbReference type="SUPFAM" id="SSF48264">
    <property type="entry name" value="Cytochrome P450"/>
    <property type="match status" value="1"/>
</dbReference>
<feature type="binding site" description="axial binding residue" evidence="4">
    <location>
        <position position="494"/>
    </location>
    <ligand>
        <name>heme</name>
        <dbReference type="ChEBI" id="CHEBI:30413"/>
    </ligand>
    <ligandPart>
        <name>Fe</name>
        <dbReference type="ChEBI" id="CHEBI:18248"/>
    </ligandPart>
</feature>
<accession>A0A9W9D1M7</accession>
<proteinExistence type="predicted"/>
<keyword evidence="3 4" id="KW-0408">Iron</keyword>
<dbReference type="Gene3D" id="1.10.630.10">
    <property type="entry name" value="Cytochrome P450"/>
    <property type="match status" value="1"/>
</dbReference>
<dbReference type="InterPro" id="IPR050121">
    <property type="entry name" value="Cytochrome_P450_monoxygenase"/>
</dbReference>